<feature type="region of interest" description="Disordered" evidence="1">
    <location>
        <begin position="3441"/>
        <end position="3473"/>
    </location>
</feature>
<dbReference type="InterPro" id="IPR044016">
    <property type="entry name" value="Big_13"/>
</dbReference>
<dbReference type="KEGG" id="llp:GH975_06175"/>
<reference evidence="4 5" key="1">
    <citation type="submission" date="2019-11" db="EMBL/GenBank/DDBJ databases">
        <authorList>
            <person name="Khan S.A."/>
            <person name="Jeon C.O."/>
            <person name="Chun B.H."/>
        </authorList>
    </citation>
    <scope>NUCLEOTIDE SEQUENCE [LARGE SCALE GENOMIC DNA]</scope>
    <source>
        <strain evidence="4 5">IMCC 1097</strain>
    </source>
</reference>
<keyword evidence="5" id="KW-1185">Reference proteome</keyword>
<dbReference type="Pfam" id="PF17963">
    <property type="entry name" value="Big_9"/>
    <property type="match status" value="1"/>
</dbReference>
<evidence type="ECO:0000313" key="5">
    <source>
        <dbReference type="Proteomes" id="UP000388235"/>
    </source>
</evidence>
<accession>A0A5Q2QCY7</accession>
<sequence>MPIALQAGLVPVHLRIIVIRNLMLGLLTRPVWLGLVSNLEAKIPLFNDFPVVVRYCCTGASCNSGSADFAVDHWLVRAQRDCMSKKPFSLDITGLDAPADPATLSEVFSGHEGLLLGDLATRPVVSSEDLEWLGVFALNAYSSDRLLSTDTPSGTAPAQSSQRAAQFIDSPVVGIGVYQQNVLIGTTDSSGGFSYSAANGPVTFKAGNLTVGSFDPSAAPSDSIITPFELAGASRDVDLLKDTSAEAQLALKIAKALQMLDQDGNPDNNIVIDDDTLAGVLADGDFDLSGSDSLASVFTVDEIADADATYHLEQSIDQFTGMDNVTDEKAIIDGYIANAEIWLDLNGDGRINLVNDDGVYQVGEDYFTTRYSSSDGRVVLRETFELNGQTLEASDFDVLVRSGVNIDTGIVNTLIFSAPAEATVVTPLTTLVKRATVDHNLSIEEAEAAVKNALVEHGATFSILHQDPIALLQQDADNSEALAAHKAAAKVVQAAMGVAQGLTTAADNANIVSTDTAQIAKLAIDTVMAELVETIVTNFQNTNADPAAAVVIDPTSATVIGGILDVVESEIQTLGNGALDSVVSAVKNGVKSDAVNAGADIDGATSVEDLSIEQAKALDTTAPGVVTVSPAQDGALVSDASPTLTIGLRRSGELAQRHYEGDVLIISIDSATPLTHALTAQDIQHGRTRVDLAALNLSLSDGSHTITVSSKDLAGNISAVTSFGLSVDTTAPAAPSIGSMAAFINDTTPTVTGTAEASSTITLYSGANTVGTTTADSSGNWSVTTDALATGANSLTAVAKDSAGYSSPASVAVTTTVDTTAPAAPTISLTSAITNDTTPTISGTAEALSTIRLYSGNSVVGTASADSSGDWSVTTNALATGANSLTATATDRAGNLSGSSVATSLTIDTAVPVVSAVSVPDAGSYKVGDSLTFTVTTSESVNVSDTPQLALTIGSATRQASYVSGSGTGALVFSYTVQSGDNDSDGLSVGALSLNGGAITDTAGNALNLTLNSVAATAAVLIDTAAPSAPTLVQNGNLVTVTAEADGVLTLVNAGVDITGRFSVIQSPAGTYTATADLAQFAQSETLALSVTVTDTAGNTSAASSAVNVTIDPTVPTVTSVTTPNAGSYNAGDSLSFTVNLSEDVSVTGTPQLALSVGGVTQQASYVSGDGTSALVFSYTVQSGDNDSDGIAVSGLALNGGTVTDSAGNALSIGLNQVGATAAILVDTAAPNAPSITNPGATVGATPTLSGTAEASASVTLTSAGETVGTGTADTSGNWVITTTALSTGTPSVVATATDNAGNTSAASTALAITVDATAPTVVSVTTPAASRSNAGDVLTFTVNTSENVNVTGTPQLALSIGGDTRQASYVSGDGTSSLVFAYTVQQGDNDSDGIAVGTLSLNGGTLSDSVGNALILGLTGVGDTAAVLVDTIAPSVQAISLSGKVITVTGEASGTLKIKDGATDITTKFTVTESSGTYTATANPSQFDGSENLSLTATVTDAAGNESPASTALSGAIDTTVPSQPAASTSGNVLTVTGERGGILKLFDSVTDVTSKFTISEDNGTYTARANVSEFSSPANLDLSLTATLTDASGNVSSASSSAAMTVDNTVYATTQVVTSAAEYASNQPTLEGTGEVGSTVTLLASGSSVGSGVVGSDGTWTIQTSALADGYLQLDLSTDHGGGTTVAQSAVYSMTINTSSFAARTLQKMYDGVEEIHLDSSLYRMGFVEDASNAWVEGVKTTADRLGTVLYGFETTSPNATTAISVDNLDDEARDRAGLMALAETSHNNKTIRVGTFAHDNLFADAVGRDPQSDGLARITANFLTELTGGKHQIGGVEPLRIMSITAGVYFDDQQFDANDHNRRSYIDAIDSNENEGRLHKDMGLYIDSVNSGSQSQIYDFIDDIAGPNRDWGTQYDVIMVRPSIDDAYRDILLDWAADTGGALLFTYDTSPNRPDVVDPHPGTTQYLQSIGIDPVGKVRVATGDYGPSRIDPFQANALKAALGIFIDDQGSASDNRLVRVDDFTLPSEIYDANGLKLADVTWATSDSTAMSATGVVNASGDVTLTATITALDGTTSSVDHYITAVKLLDSDGDSAEPGLRFEFLNWISGQQNRSFGRANQLYETDLSQPEISRQPQEIFDLAAQGNLGSIVTSQLTLDLQSSAGSSFTTARDGFSDINAVDHVMLVTGYLVANSTGNHDLEFGVNRDNMMQVFVETDSGYQEALTDTALKQLTNMDMTAGEAYRVVAMVRKNSNVRSFSMQWKEPGDTVFADIPADNLVARPSVYPVAGRTDGNFFDFIDFTKDPWSVQAAAAANTDLNGDTVWNQDEFDAVYPDIKPVQVSEEISLDLEYYQAPVQNLLLTDAVMADAKTVSLNVYDDATGNLTHSLYNWSLDTSSTITMASFASQLQTKLRADLSDNNLTVSVTGGVITVDDPNLGLVFEELIVGKTAALAPITFDITQTKAQIQAQGAGLRTAAGLSASFPNNADASGAFIGSLANTSRFSFQSSEFELNNVKIYSSKTERFIDDQTWVGNNSSDFADADAYDDKWKVHGTLEKTLNYYTGLRWDVQFDGGNGGTQKLVYKVHKGGSGGWETVTPTLAKIHSSTLYDDLIENVSEAGRKGSTISLGDITGQISVDATDLAASSPFSVLEQPLFGVVSIAADGSYRYNPTDARFQGFDQFHIQVTDVAGRTHVVPVTIGTNDGVVEETSQTAVVEFADPTYVAPATSEYNTSTAGSAWTFEDLFFAQVAVHRPDSPYLNLVEGRWVKLKLNISALSASVDAPMFEVVVKDIDGQIVGTRVLTGPGTIPTELDLPGIDNLATGAGHNDADSYTVPIPAAWVSPGNKIEILANGVSLADRADFTAKNYADSDGYITPNIVGGGSPDISIGHFTLGAYNDTFLYISTNDFAADILASVPAQKVELLYRSGSTLVETIRNRTMWDSPSTISSDHSIAGGAASYIETFTKPFGWGYPGWARNLAIAVKKANFMSPLPGGMNYPDWMYASLSPDVGGGVGGGQTGSGNTASTATIHEFLGHGGGIGHPTEQAYSFAYNWKHTANDTTPLNQLTTLMSGTLANYNNGTATVTGPFKVFEVNLSSSLWDNKLTVGDSYALVLDDGDIHAIKVTVDSGSGAYVVDSDAAVIDLNANEASAVVALSQDLRFIITDNDANNTEYMKQGSLGDNWYYDQNNDVYVTNYYIANLKEIVEKLRGAIAIAVSSNGSHPDELAAIANNDAALIQVWQDLRSFQIQVATPGALGPVINQAEVLAIASRLPTIHETEKVDVNNDGTRTLEYKLDGSSQKVVAKTDGWLLQATPPVYDLRTGPMAGSQGTGSPGREDDEGLAFARFSDVEINDALVDRFSNIMQWRPNAVAGADTEDGGYAGDGYYQYFGLDQDVYTVADLTGVSGDTRKITGIKTNLLETNVVDFYSDEAVGEGHNHTDNIADDHTHTDDVTDDHDHDNSADHLGDSNIFLTGDNGKRLNTTAIGDTFTAWTTGQDNVRIAGARTNQSVISFEVQLSDGSIVPVDLVKGWQTVTAANDQGTIEALMPHQVGVEIYSVILNIQDTHGHEHERGAPFHADVPMFVYKTVGNLPAAYYDYLKPNSGIVFDAIADYALRVTYQTANGLVTDHIQIPAKNSGGINLPVKGELVRMDLLDATGGKQAYLENNVISSFVNPTALANLVLGGNDWFGVISDVELPDYHNGHALTWSASANNFIDLTTGAVTLANLTANSSITATWTENGSQQQTTIGLAALSDELLSASLFPHGSIIVDDVALPDSMFGYDVVWSSNATSVLTNAGVNAATAAGTATLTATLQNSDGTARSISKSFDVVPDTALASGLQFDVFDLGSVYANADIAGDKEFKADDDKLGYVALLQGGLDFENTNKLFEGTARNVVWHAQDARDFNAYTVATVGGSQKLFGNNETEFRRFVNAAYRGREDDTNIDVVGDIAENSLYVFSGLLRPDTTDDYHFNLDMRVEGSFAIEVNGQMHHFQSTNNLKTHHDPIALEAGGSYKIWASVLMSRETVGANNVDRYDTVDLKWSTADQPGDNDWTYIPEGLLKHTPNVDMWSGGNAPYATSGRVTFLEHDDDFQLSDSTTFDFEITGLGFGEYTAYLDNTDNSGAANSEGASSVTLDGTLELDFSEFDASAVKSGTTQTLDLIVADTITGTFDTIKKVGLDSALTATVTYVTPSDGSDDVLRLTLG</sequence>
<feature type="domain" description="Bacterial Ig" evidence="2">
    <location>
        <begin position="1434"/>
        <end position="1512"/>
    </location>
</feature>
<dbReference type="NCBIfam" id="NF033510">
    <property type="entry name" value="Ca_tandemer"/>
    <property type="match status" value="4"/>
</dbReference>
<feature type="domain" description="Bacterial Ig-like" evidence="3">
    <location>
        <begin position="831"/>
        <end position="909"/>
    </location>
</feature>
<dbReference type="InterPro" id="IPR013783">
    <property type="entry name" value="Ig-like_fold"/>
</dbReference>
<dbReference type="Gene3D" id="2.60.40.10">
    <property type="entry name" value="Immunoglobulins"/>
    <property type="match status" value="5"/>
</dbReference>
<dbReference type="InterPro" id="IPR041498">
    <property type="entry name" value="Big_6"/>
</dbReference>
<proteinExistence type="predicted"/>
<protein>
    <submittedName>
        <fullName evidence="4">Uncharacterized protein</fullName>
    </submittedName>
</protein>
<dbReference type="OrthoDB" id="8884034at2"/>
<evidence type="ECO:0000256" key="1">
    <source>
        <dbReference type="SAM" id="MobiDB-lite"/>
    </source>
</evidence>
<name>A0A5Q2QCY7_9GAMM</name>
<dbReference type="Pfam" id="PF17936">
    <property type="entry name" value="Big_6"/>
    <property type="match status" value="1"/>
</dbReference>
<dbReference type="Gene3D" id="2.60.40.1800">
    <property type="match status" value="2"/>
</dbReference>
<feature type="compositionally biased region" description="Basic and acidic residues" evidence="1">
    <location>
        <begin position="3441"/>
        <end position="3472"/>
    </location>
</feature>
<dbReference type="Proteomes" id="UP000388235">
    <property type="component" value="Chromosome"/>
</dbReference>
<dbReference type="Pfam" id="PF19077">
    <property type="entry name" value="Big_13"/>
    <property type="match status" value="3"/>
</dbReference>
<organism evidence="4 5">
    <name type="scientific">Litorivicinus lipolyticus</name>
    <dbReference type="NCBI Taxonomy" id="418701"/>
    <lineage>
        <taxon>Bacteria</taxon>
        <taxon>Pseudomonadati</taxon>
        <taxon>Pseudomonadota</taxon>
        <taxon>Gammaproteobacteria</taxon>
        <taxon>Oceanospirillales</taxon>
        <taxon>Litorivicinaceae</taxon>
        <taxon>Litorivicinus</taxon>
    </lineage>
</organism>
<evidence type="ECO:0000313" key="4">
    <source>
        <dbReference type="EMBL" id="QGG80182.1"/>
    </source>
</evidence>
<gene>
    <name evidence="4" type="ORF">GH975_06175</name>
</gene>
<evidence type="ECO:0000259" key="2">
    <source>
        <dbReference type="Pfam" id="PF17936"/>
    </source>
</evidence>
<evidence type="ECO:0000259" key="3">
    <source>
        <dbReference type="Pfam" id="PF19077"/>
    </source>
</evidence>
<dbReference type="EMBL" id="CP045871">
    <property type="protein sequence ID" value="QGG80182.1"/>
    <property type="molecule type" value="Genomic_DNA"/>
</dbReference>
<feature type="domain" description="Bacterial Ig-like" evidence="3">
    <location>
        <begin position="1241"/>
        <end position="1316"/>
    </location>
</feature>
<feature type="domain" description="Bacterial Ig-like" evidence="3">
    <location>
        <begin position="743"/>
        <end position="819"/>
    </location>
</feature>